<dbReference type="AlphaFoldDB" id="A0A832G7I8"/>
<name>A0A832G7I8_9BACT</name>
<dbReference type="InterPro" id="IPR009078">
    <property type="entry name" value="Ferritin-like_SF"/>
</dbReference>
<accession>A0A832G7I8</accession>
<proteinExistence type="predicted"/>
<protein>
    <submittedName>
        <fullName evidence="2">DUF2202 domain-containing protein</fullName>
    </submittedName>
</protein>
<dbReference type="Gene3D" id="1.20.1260.10">
    <property type="match status" value="1"/>
</dbReference>
<dbReference type="InterPro" id="IPR019243">
    <property type="entry name" value="DUF2202"/>
</dbReference>
<dbReference type="PROSITE" id="PS51257">
    <property type="entry name" value="PROKAR_LIPOPROTEIN"/>
    <property type="match status" value="1"/>
</dbReference>
<evidence type="ECO:0000259" key="1">
    <source>
        <dbReference type="Pfam" id="PF09968"/>
    </source>
</evidence>
<dbReference type="InterPro" id="IPR012347">
    <property type="entry name" value="Ferritin-like"/>
</dbReference>
<feature type="domain" description="DUF2202" evidence="1">
    <location>
        <begin position="66"/>
        <end position="204"/>
    </location>
</feature>
<dbReference type="SUPFAM" id="SSF47240">
    <property type="entry name" value="Ferritin-like"/>
    <property type="match status" value="1"/>
</dbReference>
<evidence type="ECO:0000313" key="2">
    <source>
        <dbReference type="EMBL" id="HGT47817.1"/>
    </source>
</evidence>
<dbReference type="EMBL" id="DSVI01000008">
    <property type="protein sequence ID" value="HGT47817.1"/>
    <property type="molecule type" value="Genomic_DNA"/>
</dbReference>
<gene>
    <name evidence="2" type="ORF">ENS56_07265</name>
</gene>
<organism evidence="2">
    <name type="scientific">Ignavibacterium album</name>
    <dbReference type="NCBI Taxonomy" id="591197"/>
    <lineage>
        <taxon>Bacteria</taxon>
        <taxon>Pseudomonadati</taxon>
        <taxon>Ignavibacteriota</taxon>
        <taxon>Ignavibacteria</taxon>
        <taxon>Ignavibacteriales</taxon>
        <taxon>Ignavibacteriaceae</taxon>
        <taxon>Ignavibacterium</taxon>
    </lineage>
</organism>
<dbReference type="CDD" id="cd01048">
    <property type="entry name" value="Ferritin_like_AB2"/>
    <property type="match status" value="1"/>
</dbReference>
<comment type="caution">
    <text evidence="2">The sequence shown here is derived from an EMBL/GenBank/DDBJ whole genome shotgun (WGS) entry which is preliminary data.</text>
</comment>
<reference evidence="2" key="1">
    <citation type="journal article" date="2020" name="mSystems">
        <title>Genome- and Community-Level Interaction Insights into Carbon Utilization and Element Cycling Functions of Hydrothermarchaeota in Hydrothermal Sediment.</title>
        <authorList>
            <person name="Zhou Z."/>
            <person name="Liu Y."/>
            <person name="Xu W."/>
            <person name="Pan J."/>
            <person name="Luo Z.H."/>
            <person name="Li M."/>
        </authorList>
    </citation>
    <scope>NUCLEOTIDE SEQUENCE [LARGE SCALE GENOMIC DNA]</scope>
    <source>
        <strain evidence="2">SpSt-500</strain>
    </source>
</reference>
<dbReference type="Pfam" id="PF09968">
    <property type="entry name" value="DUF2202"/>
    <property type="match status" value="1"/>
</dbReference>
<sequence>MNKGELKMKTLKSFSAILLSVSFLFFFGCNTESSITSPETSATISKASFTESLQSELVVYDLSQEEIDGLIHMRLEEKLARDVYTTLGNTWNYKIFLNIKTAEQNHMQAVKRLLVKYGIEDPITDDEVGVFSDPQFQALYDQFVLQGNVSAYEAFMVGKTIEELDIADLQNQLTNVVDNPDIIRVYQNLMTASESHLAAFNKCLSGTPQIRIVN</sequence>